<accession>A0AA35ZSC6</accession>
<evidence type="ECO:0000256" key="3">
    <source>
        <dbReference type="ARBA" id="ARBA00022729"/>
    </source>
</evidence>
<feature type="region of interest" description="Disordered" evidence="7">
    <location>
        <begin position="1"/>
        <end position="23"/>
    </location>
</feature>
<evidence type="ECO:0000256" key="1">
    <source>
        <dbReference type="ARBA" id="ARBA00004127"/>
    </source>
</evidence>
<keyword evidence="2 8" id="KW-0812">Transmembrane</keyword>
<sequence length="261" mass="28680">MPRHHKTHTRNKEEKSKSNFPQTTLNVKETLKPRFHYKSSLHSHSTPLCVSQRQHQLSSSLMAVSISVLVVIVSLHLMAFVLAIGAERRRSTAKVVPDQYDEYDYCVYASDASTAYGLSAFGLLLISQTVVSGVTKCLCFGKGLVRGSSKTIAIFFFIFSWISFLGAEACLLAGSAKNAYHTKYRGIYHVTDLSCETLRKGVFAGGAALTFLSMVASIVYYAVHCKADTGGWEKHQNEELGMTSSGFTGNQGQNAGQFEKL</sequence>
<evidence type="ECO:0000256" key="7">
    <source>
        <dbReference type="SAM" id="MobiDB-lite"/>
    </source>
</evidence>
<reference evidence="9" key="1">
    <citation type="submission" date="2023-04" db="EMBL/GenBank/DDBJ databases">
        <authorList>
            <person name="Vijverberg K."/>
            <person name="Xiong W."/>
            <person name="Schranz E."/>
        </authorList>
    </citation>
    <scope>NUCLEOTIDE SEQUENCE</scope>
</reference>
<protein>
    <submittedName>
        <fullName evidence="9">Uncharacterized protein</fullName>
    </submittedName>
</protein>
<evidence type="ECO:0000256" key="5">
    <source>
        <dbReference type="ARBA" id="ARBA00023136"/>
    </source>
</evidence>
<dbReference type="InterPro" id="IPR052222">
    <property type="entry name" value="DESIGUAL"/>
</dbReference>
<dbReference type="PANTHER" id="PTHR31769">
    <property type="entry name" value="OS07G0462200 PROTEIN-RELATED"/>
    <property type="match status" value="1"/>
</dbReference>
<evidence type="ECO:0000256" key="8">
    <source>
        <dbReference type="SAM" id="Phobius"/>
    </source>
</evidence>
<name>A0AA35ZSC6_LACSI</name>
<dbReference type="InterPro" id="IPR009606">
    <property type="entry name" value="DEAL/Modifying_wall_lignin1/2"/>
</dbReference>
<proteinExistence type="inferred from homology"/>
<comment type="subcellular location">
    <subcellularLocation>
        <location evidence="1">Endomembrane system</location>
        <topology evidence="1">Multi-pass membrane protein</topology>
    </subcellularLocation>
</comment>
<dbReference type="Proteomes" id="UP001177003">
    <property type="component" value="Chromosome 8"/>
</dbReference>
<keyword evidence="5 8" id="KW-0472">Membrane</keyword>
<evidence type="ECO:0000256" key="2">
    <source>
        <dbReference type="ARBA" id="ARBA00022692"/>
    </source>
</evidence>
<feature type="transmembrane region" description="Helical" evidence="8">
    <location>
        <begin position="152"/>
        <end position="174"/>
    </location>
</feature>
<feature type="transmembrane region" description="Helical" evidence="8">
    <location>
        <begin position="118"/>
        <end position="140"/>
    </location>
</feature>
<organism evidence="9 10">
    <name type="scientific">Lactuca saligna</name>
    <name type="common">Willowleaf lettuce</name>
    <dbReference type="NCBI Taxonomy" id="75948"/>
    <lineage>
        <taxon>Eukaryota</taxon>
        <taxon>Viridiplantae</taxon>
        <taxon>Streptophyta</taxon>
        <taxon>Embryophyta</taxon>
        <taxon>Tracheophyta</taxon>
        <taxon>Spermatophyta</taxon>
        <taxon>Magnoliopsida</taxon>
        <taxon>eudicotyledons</taxon>
        <taxon>Gunneridae</taxon>
        <taxon>Pentapetalae</taxon>
        <taxon>asterids</taxon>
        <taxon>campanulids</taxon>
        <taxon>Asterales</taxon>
        <taxon>Asteraceae</taxon>
        <taxon>Cichorioideae</taxon>
        <taxon>Cichorieae</taxon>
        <taxon>Lactucinae</taxon>
        <taxon>Lactuca</taxon>
    </lineage>
</organism>
<keyword evidence="4 8" id="KW-1133">Transmembrane helix</keyword>
<evidence type="ECO:0000313" key="10">
    <source>
        <dbReference type="Proteomes" id="UP001177003"/>
    </source>
</evidence>
<feature type="transmembrane region" description="Helical" evidence="8">
    <location>
        <begin position="61"/>
        <end position="84"/>
    </location>
</feature>
<keyword evidence="10" id="KW-1185">Reference proteome</keyword>
<keyword evidence="3" id="KW-0732">Signal</keyword>
<gene>
    <name evidence="9" type="ORF">LSALG_LOCUS35644</name>
</gene>
<dbReference type="Pfam" id="PF06749">
    <property type="entry name" value="DUF1218"/>
    <property type="match status" value="1"/>
</dbReference>
<dbReference type="AlphaFoldDB" id="A0AA35ZSC6"/>
<dbReference type="GO" id="GO:0012505">
    <property type="term" value="C:endomembrane system"/>
    <property type="evidence" value="ECO:0007669"/>
    <property type="project" value="UniProtKB-SubCell"/>
</dbReference>
<comment type="similarity">
    <text evidence="6">Belongs to the DESIGUAL family.</text>
</comment>
<evidence type="ECO:0000313" key="9">
    <source>
        <dbReference type="EMBL" id="CAI9296797.1"/>
    </source>
</evidence>
<evidence type="ECO:0000256" key="6">
    <source>
        <dbReference type="ARBA" id="ARBA00029467"/>
    </source>
</evidence>
<dbReference type="EMBL" id="OX465084">
    <property type="protein sequence ID" value="CAI9296797.1"/>
    <property type="molecule type" value="Genomic_DNA"/>
</dbReference>
<evidence type="ECO:0000256" key="4">
    <source>
        <dbReference type="ARBA" id="ARBA00022989"/>
    </source>
</evidence>
<feature type="transmembrane region" description="Helical" evidence="8">
    <location>
        <begin position="202"/>
        <end position="223"/>
    </location>
</feature>